<dbReference type="Gene3D" id="2.60.40.10">
    <property type="entry name" value="Immunoglobulins"/>
    <property type="match status" value="2"/>
</dbReference>
<reference evidence="2" key="2">
    <citation type="submission" date="2025-09" db="UniProtKB">
        <authorList>
            <consortium name="Ensembl"/>
        </authorList>
    </citation>
    <scope>IDENTIFICATION</scope>
</reference>
<proteinExistence type="predicted"/>
<dbReference type="SUPFAM" id="SSF48726">
    <property type="entry name" value="Immunoglobulin"/>
    <property type="match status" value="2"/>
</dbReference>
<dbReference type="FunFam" id="2.60.40.10:FF:000022">
    <property type="entry name" value="Cardiac titin"/>
    <property type="match status" value="2"/>
</dbReference>
<dbReference type="InterPro" id="IPR036179">
    <property type="entry name" value="Ig-like_dom_sf"/>
</dbReference>
<dbReference type="SMART" id="SM00409">
    <property type="entry name" value="IG"/>
    <property type="match status" value="2"/>
</dbReference>
<dbReference type="InterPro" id="IPR003598">
    <property type="entry name" value="Ig_sub2"/>
</dbReference>
<reference evidence="2" key="1">
    <citation type="submission" date="2025-08" db="UniProtKB">
        <authorList>
            <consortium name="Ensembl"/>
        </authorList>
    </citation>
    <scope>IDENTIFICATION</scope>
</reference>
<dbReference type="CDD" id="cd00096">
    <property type="entry name" value="Ig"/>
    <property type="match status" value="1"/>
</dbReference>
<organism evidence="2 3">
    <name type="scientific">Eptatretus burgeri</name>
    <name type="common">Inshore hagfish</name>
    <dbReference type="NCBI Taxonomy" id="7764"/>
    <lineage>
        <taxon>Eukaryota</taxon>
        <taxon>Metazoa</taxon>
        <taxon>Chordata</taxon>
        <taxon>Craniata</taxon>
        <taxon>Vertebrata</taxon>
        <taxon>Cyclostomata</taxon>
        <taxon>Myxini</taxon>
        <taxon>Myxiniformes</taxon>
        <taxon>Myxinidae</taxon>
        <taxon>Eptatretinae</taxon>
        <taxon>Eptatretus</taxon>
    </lineage>
</organism>
<dbReference type="PROSITE" id="PS50835">
    <property type="entry name" value="IG_LIKE"/>
    <property type="match status" value="2"/>
</dbReference>
<name>A0A8C4R851_EPTBU</name>
<dbReference type="InterPro" id="IPR003599">
    <property type="entry name" value="Ig_sub"/>
</dbReference>
<dbReference type="PANTHER" id="PTHR47633">
    <property type="entry name" value="IMMUNOGLOBULIN"/>
    <property type="match status" value="1"/>
</dbReference>
<evidence type="ECO:0000259" key="1">
    <source>
        <dbReference type="PROSITE" id="PS50835"/>
    </source>
</evidence>
<feature type="domain" description="Ig-like" evidence="1">
    <location>
        <begin position="120"/>
        <end position="208"/>
    </location>
</feature>
<keyword evidence="3" id="KW-1185">Reference proteome</keyword>
<dbReference type="Ensembl" id="ENSEBUT00000026195.1">
    <property type="protein sequence ID" value="ENSEBUP00000025619.1"/>
    <property type="gene ID" value="ENSEBUG00000015786.1"/>
</dbReference>
<dbReference type="InterPro" id="IPR007110">
    <property type="entry name" value="Ig-like_dom"/>
</dbReference>
<sequence>MHSCNFNAFHLNVYTYISERVTPPKFIWQPPPVHITAGEPTELECHVTGSSSIKVTWAKGARDIRPVGNFRMKFVDNRCFLTILKAEKVDAGVYSCKATNEAGTDTCNIEVIIKDRPIAPTFEQKLKPIAGVLNTLVVLKCKLSGSEPMDISWYKDEMEVFDGDRFKLRFGDMTARLEIGQLNAFDRANYTCKAINSSGSAASTASLSIIGQWM</sequence>
<protein>
    <recommendedName>
        <fullName evidence="1">Ig-like domain-containing protein</fullName>
    </recommendedName>
</protein>
<dbReference type="OMA" id="LMCRIAG"/>
<dbReference type="InterPro" id="IPR013098">
    <property type="entry name" value="Ig_I-set"/>
</dbReference>
<dbReference type="GeneTree" id="ENSGT01110000267173"/>
<evidence type="ECO:0000313" key="3">
    <source>
        <dbReference type="Proteomes" id="UP000694388"/>
    </source>
</evidence>
<dbReference type="SMART" id="SM00408">
    <property type="entry name" value="IGc2"/>
    <property type="match status" value="2"/>
</dbReference>
<dbReference type="Proteomes" id="UP000694388">
    <property type="component" value="Unplaced"/>
</dbReference>
<dbReference type="AlphaFoldDB" id="A0A8C4R851"/>
<dbReference type="InterPro" id="IPR013783">
    <property type="entry name" value="Ig-like_fold"/>
</dbReference>
<accession>A0A8C4R851</accession>
<feature type="domain" description="Ig-like" evidence="1">
    <location>
        <begin position="24"/>
        <end position="110"/>
    </location>
</feature>
<evidence type="ECO:0000313" key="2">
    <source>
        <dbReference type="Ensembl" id="ENSEBUP00000025619.1"/>
    </source>
</evidence>
<dbReference type="PANTHER" id="PTHR47633:SF4">
    <property type="entry name" value="MYOPALLADIN ISOFORM X1"/>
    <property type="match status" value="1"/>
</dbReference>
<dbReference type="Pfam" id="PF07679">
    <property type="entry name" value="I-set"/>
    <property type="match status" value="2"/>
</dbReference>